<keyword evidence="3" id="KW-1185">Reference proteome</keyword>
<feature type="non-terminal residue" evidence="2">
    <location>
        <position position="66"/>
    </location>
</feature>
<organism evidence="2 3">
    <name type="scientific">Perkinsus olseni</name>
    <name type="common">Perkinsus atlanticus</name>
    <dbReference type="NCBI Taxonomy" id="32597"/>
    <lineage>
        <taxon>Eukaryota</taxon>
        <taxon>Sar</taxon>
        <taxon>Alveolata</taxon>
        <taxon>Perkinsozoa</taxon>
        <taxon>Perkinsea</taxon>
        <taxon>Perkinsida</taxon>
        <taxon>Perkinsidae</taxon>
        <taxon>Perkinsus</taxon>
    </lineage>
</organism>
<feature type="non-terminal residue" evidence="2">
    <location>
        <position position="1"/>
    </location>
</feature>
<dbReference type="AlphaFoldDB" id="A0A7J6PVZ3"/>
<feature type="compositionally biased region" description="Polar residues" evidence="1">
    <location>
        <begin position="48"/>
        <end position="60"/>
    </location>
</feature>
<sequence>VFILLMGSPMTPTPTPTTTPLPYSQYPCTLASHGSGHFSLPSARPSVVLSTPRQPNSSQKLLPELI</sequence>
<protein>
    <submittedName>
        <fullName evidence="2">Uncharacterized protein</fullName>
    </submittedName>
</protein>
<feature type="region of interest" description="Disordered" evidence="1">
    <location>
        <begin position="41"/>
        <end position="66"/>
    </location>
</feature>
<accession>A0A7J6PVZ3</accession>
<evidence type="ECO:0000256" key="1">
    <source>
        <dbReference type="SAM" id="MobiDB-lite"/>
    </source>
</evidence>
<reference evidence="2 3" key="1">
    <citation type="submission" date="2020-04" db="EMBL/GenBank/DDBJ databases">
        <title>Perkinsus olseni comparative genomics.</title>
        <authorList>
            <person name="Bogema D.R."/>
        </authorList>
    </citation>
    <scope>NUCLEOTIDE SEQUENCE [LARGE SCALE GENOMIC DNA]</scope>
    <source>
        <strain evidence="2 3">ATCC PRA-207</strain>
    </source>
</reference>
<dbReference type="Proteomes" id="UP000553632">
    <property type="component" value="Unassembled WGS sequence"/>
</dbReference>
<proteinExistence type="predicted"/>
<evidence type="ECO:0000313" key="3">
    <source>
        <dbReference type="Proteomes" id="UP000553632"/>
    </source>
</evidence>
<evidence type="ECO:0000313" key="2">
    <source>
        <dbReference type="EMBL" id="KAF4700087.1"/>
    </source>
</evidence>
<name>A0A7J6PVZ3_PEROL</name>
<comment type="caution">
    <text evidence="2">The sequence shown here is derived from an EMBL/GenBank/DDBJ whole genome shotgun (WGS) entry which is preliminary data.</text>
</comment>
<gene>
    <name evidence="2" type="ORF">FOZ63_025064</name>
</gene>
<dbReference type="EMBL" id="JABANO010037502">
    <property type="protein sequence ID" value="KAF4700087.1"/>
    <property type="molecule type" value="Genomic_DNA"/>
</dbReference>